<gene>
    <name evidence="2" type="ORF">C4D60_Mb06t30830</name>
</gene>
<dbReference type="PANTHER" id="PTHR33883:SF10">
    <property type="entry name" value="WPP DOMAIN-ASSOCIATED PROTEIN"/>
    <property type="match status" value="1"/>
</dbReference>
<dbReference type="AlphaFoldDB" id="A0A4S8IRV7"/>
<protein>
    <recommendedName>
        <fullName evidence="4">WPP domain-associated protein</fullName>
    </recommendedName>
</protein>
<reference evidence="2 3" key="1">
    <citation type="journal article" date="2019" name="Nat. Plants">
        <title>Genome sequencing of Musa balbisiana reveals subgenome evolution and function divergence in polyploid bananas.</title>
        <authorList>
            <person name="Yao X."/>
        </authorList>
    </citation>
    <scope>NUCLEOTIDE SEQUENCE [LARGE SCALE GENOMIC DNA]</scope>
    <source>
        <strain evidence="3">cv. DH-PKW</strain>
        <tissue evidence="2">Leaves</tissue>
    </source>
</reference>
<dbReference type="Proteomes" id="UP000317650">
    <property type="component" value="Chromosome 6"/>
</dbReference>
<evidence type="ECO:0000256" key="1">
    <source>
        <dbReference type="SAM" id="Coils"/>
    </source>
</evidence>
<sequence length="745" mass="86362">MKNLLMMEAVVDDRRSDLRKSCLSVNGDCKYDDNVNRLKIMVENQIQCLKMDLQQLKGSEMVSREDLGQCNIPHGAKTIENFLEVDQKVDVLKDILDVGFKQISAAIFSKENMLSELQWEHELQGEISSIVLQDSVKRLQDEYETILYHQTLYIKYLNKNRKKKASELSALRDELHALSDEVSNHENFEDWSIAKRKEHFPLKVLENHNFPSQSAENGTMMVGTSADSGEHMLDIADLPQLKHMSKEELLAYCKTEMANMRRRHDSALQEKTEELFRLKREFLKEKGSSTFRKDKECEHLRKKLPEFIFKLDEILIVRDMFHPIYKYDDEMQSFKLRIDSLFSENKHLQNLLIRKTNELKYLSAQFSDAVSQISLNSSLEAKYLRQVKKLESDIEDVRAEANFRDAICNTILRGLIDDHRHAMLDTEIEAKFFIKIYSTMFRGVIYDAISSMNPAILKCYEEKISLEALVVEKEKALRSEIEENQKLKKVVASISSSIEEKEKLASEVASTLIQQKQQLDVAHQELNTLRDQISIQEAQISDNKMESNLLRSRFNGTLQKIYHYELEMDKLQEKHKVASDALREAEKQKLMLLGVIEDRQRTLSSSFDKDKEQVKQLKSITVSMTELSKCFTDLGSQLMESTNRNESRLKVLSHQLNALVQLASQQKKKCFWYKNMLDVRCSDLQKAEAEVDLLGDEVEALVGLLGKIYLALDHYSPVLQHYPGVVEILKLVQRELIGENDHNFL</sequence>
<dbReference type="SUPFAM" id="SSF57997">
    <property type="entry name" value="Tropomyosin"/>
    <property type="match status" value="1"/>
</dbReference>
<dbReference type="PANTHER" id="PTHR33883">
    <property type="entry name" value="WPP DOMAIN-ASSOCIATED PROTEIN"/>
    <property type="match status" value="1"/>
</dbReference>
<comment type="caution">
    <text evidence="2">The sequence shown here is derived from an EMBL/GenBank/DDBJ whole genome shotgun (WGS) entry which is preliminary data.</text>
</comment>
<keyword evidence="1" id="KW-0175">Coiled coil</keyword>
<feature type="coiled-coil region" evidence="1">
    <location>
        <begin position="470"/>
        <end position="539"/>
    </location>
</feature>
<evidence type="ECO:0008006" key="4">
    <source>
        <dbReference type="Google" id="ProtNLM"/>
    </source>
</evidence>
<keyword evidence="3" id="KW-1185">Reference proteome</keyword>
<accession>A0A4S8IRV7</accession>
<feature type="coiled-coil region" evidence="1">
    <location>
        <begin position="154"/>
        <end position="188"/>
    </location>
</feature>
<dbReference type="InterPro" id="IPR037490">
    <property type="entry name" value="WAP"/>
</dbReference>
<organism evidence="2 3">
    <name type="scientific">Musa balbisiana</name>
    <name type="common">Banana</name>
    <dbReference type="NCBI Taxonomy" id="52838"/>
    <lineage>
        <taxon>Eukaryota</taxon>
        <taxon>Viridiplantae</taxon>
        <taxon>Streptophyta</taxon>
        <taxon>Embryophyta</taxon>
        <taxon>Tracheophyta</taxon>
        <taxon>Spermatophyta</taxon>
        <taxon>Magnoliopsida</taxon>
        <taxon>Liliopsida</taxon>
        <taxon>Zingiberales</taxon>
        <taxon>Musaceae</taxon>
        <taxon>Musa</taxon>
    </lineage>
</organism>
<dbReference type="EMBL" id="PYDT01000009">
    <property type="protein sequence ID" value="THU51418.1"/>
    <property type="molecule type" value="Genomic_DNA"/>
</dbReference>
<evidence type="ECO:0000313" key="2">
    <source>
        <dbReference type="EMBL" id="THU51418.1"/>
    </source>
</evidence>
<name>A0A4S8IRV7_MUSBA</name>
<evidence type="ECO:0000313" key="3">
    <source>
        <dbReference type="Proteomes" id="UP000317650"/>
    </source>
</evidence>
<proteinExistence type="predicted"/>